<dbReference type="InterPro" id="IPR017782">
    <property type="entry name" value="Hydroxyacylglutathione_Hdrlase"/>
</dbReference>
<dbReference type="Pfam" id="PF16123">
    <property type="entry name" value="HAGH_C"/>
    <property type="match status" value="1"/>
</dbReference>
<dbReference type="NCBIfam" id="TIGR03413">
    <property type="entry name" value="GSH_gloB"/>
    <property type="match status" value="1"/>
</dbReference>
<dbReference type="SUPFAM" id="SSF56281">
    <property type="entry name" value="Metallo-hydrolase/oxidoreductase"/>
    <property type="match status" value="1"/>
</dbReference>
<dbReference type="PANTHER" id="PTHR43705:SF1">
    <property type="entry name" value="HYDROXYACYLGLUTATHIONE HYDROLASE GLOB"/>
    <property type="match status" value="1"/>
</dbReference>
<gene>
    <name evidence="7 9" type="primary">gloB</name>
    <name evidence="9" type="ORF">J2D73_17460</name>
</gene>
<dbReference type="HAMAP" id="MF_01374">
    <property type="entry name" value="Glyoxalase_2"/>
    <property type="match status" value="1"/>
</dbReference>
<comment type="subunit">
    <text evidence="7">Monomer.</text>
</comment>
<feature type="binding site" evidence="7">
    <location>
        <position position="58"/>
    </location>
    <ligand>
        <name>Zn(2+)</name>
        <dbReference type="ChEBI" id="CHEBI:29105"/>
        <label>1</label>
    </ligand>
</feature>
<dbReference type="InterPro" id="IPR001018">
    <property type="entry name" value="Beta-lactamase_class-B_CS"/>
</dbReference>
<comment type="catalytic activity">
    <reaction evidence="1 7">
        <text>an S-(2-hydroxyacyl)glutathione + H2O = a 2-hydroxy carboxylate + glutathione + H(+)</text>
        <dbReference type="Rhea" id="RHEA:21864"/>
        <dbReference type="ChEBI" id="CHEBI:15377"/>
        <dbReference type="ChEBI" id="CHEBI:15378"/>
        <dbReference type="ChEBI" id="CHEBI:57925"/>
        <dbReference type="ChEBI" id="CHEBI:58896"/>
        <dbReference type="ChEBI" id="CHEBI:71261"/>
        <dbReference type="EC" id="3.1.2.6"/>
    </reaction>
</comment>
<reference evidence="9 10" key="1">
    <citation type="submission" date="2021-03" db="EMBL/GenBank/DDBJ databases">
        <title>The complete genome sequence of Acetobacter sacchari TBRC 11175.</title>
        <authorList>
            <person name="Charoenyingcharoen P."/>
            <person name="Yukphan P."/>
        </authorList>
    </citation>
    <scope>NUCLEOTIDE SEQUENCE [LARGE SCALE GENOMIC DNA]</scope>
    <source>
        <strain evidence="9 10">TBRC 11175</strain>
    </source>
</reference>
<dbReference type="InterPro" id="IPR032282">
    <property type="entry name" value="HAGH_C"/>
</dbReference>
<evidence type="ECO:0000256" key="7">
    <source>
        <dbReference type="HAMAP-Rule" id="MF_01374"/>
    </source>
</evidence>
<comment type="similarity">
    <text evidence="3 7">Belongs to the metallo-beta-lactamase superfamily. Glyoxalase II family.</text>
</comment>
<feature type="binding site" evidence="7">
    <location>
        <position position="133"/>
    </location>
    <ligand>
        <name>Zn(2+)</name>
        <dbReference type="ChEBI" id="CHEBI:29105"/>
        <label>2</label>
    </ligand>
</feature>
<comment type="pathway">
    <text evidence="2 7">Secondary metabolite metabolism; methylglyoxal degradation; (R)-lactate from methylglyoxal: step 2/2.</text>
</comment>
<feature type="domain" description="Metallo-beta-lactamase" evidence="8">
    <location>
        <begin position="13"/>
        <end position="171"/>
    </location>
</feature>
<evidence type="ECO:0000256" key="4">
    <source>
        <dbReference type="ARBA" id="ARBA00022723"/>
    </source>
</evidence>
<dbReference type="PANTHER" id="PTHR43705">
    <property type="entry name" value="HYDROXYACYLGLUTATHIONE HYDROLASE"/>
    <property type="match status" value="1"/>
</dbReference>
<evidence type="ECO:0000256" key="5">
    <source>
        <dbReference type="ARBA" id="ARBA00022801"/>
    </source>
</evidence>
<dbReference type="PIRSF" id="PIRSF005457">
    <property type="entry name" value="Glx"/>
    <property type="match status" value="1"/>
</dbReference>
<dbReference type="InterPro" id="IPR001279">
    <property type="entry name" value="Metallo-B-lactamas"/>
</dbReference>
<dbReference type="PROSITE" id="PS00743">
    <property type="entry name" value="BETA_LACTAMASE_B_1"/>
    <property type="match status" value="1"/>
</dbReference>
<protein>
    <recommendedName>
        <fullName evidence="7">Hydroxyacylglutathione hydrolase</fullName>
        <ecNumber evidence="7">3.1.2.6</ecNumber>
    </recommendedName>
    <alternativeName>
        <fullName evidence="7">Glyoxalase II</fullName>
        <shortName evidence="7">Glx II</shortName>
    </alternativeName>
</protein>
<feature type="binding site" evidence="7">
    <location>
        <position position="171"/>
    </location>
    <ligand>
        <name>Zn(2+)</name>
        <dbReference type="ChEBI" id="CHEBI:29105"/>
        <label>2</label>
    </ligand>
</feature>
<keyword evidence="10" id="KW-1185">Reference proteome</keyword>
<dbReference type="InterPro" id="IPR035680">
    <property type="entry name" value="Clx_II_MBL"/>
</dbReference>
<keyword evidence="5 7" id="KW-0378">Hydrolase</keyword>
<keyword evidence="4 7" id="KW-0479">Metal-binding</keyword>
<dbReference type="CDD" id="cd07723">
    <property type="entry name" value="hydroxyacylglutathione_hydrolase_MBL-fold"/>
    <property type="match status" value="1"/>
</dbReference>
<evidence type="ECO:0000313" key="9">
    <source>
        <dbReference type="EMBL" id="MBO1361576.1"/>
    </source>
</evidence>
<evidence type="ECO:0000256" key="6">
    <source>
        <dbReference type="ARBA" id="ARBA00022833"/>
    </source>
</evidence>
<evidence type="ECO:0000313" key="10">
    <source>
        <dbReference type="Proteomes" id="UP000664771"/>
    </source>
</evidence>
<name>A0ABS3M0D9_9PROT</name>
<accession>A0ABS3M0D9</accession>
<dbReference type="SMART" id="SM00849">
    <property type="entry name" value="Lactamase_B"/>
    <property type="match status" value="1"/>
</dbReference>
<dbReference type="Gene3D" id="3.60.15.10">
    <property type="entry name" value="Ribonuclease Z/Hydroxyacylglutathione hydrolase-like"/>
    <property type="match status" value="1"/>
</dbReference>
<feature type="binding site" evidence="7">
    <location>
        <position position="60"/>
    </location>
    <ligand>
        <name>Zn(2+)</name>
        <dbReference type="ChEBI" id="CHEBI:29105"/>
        <label>2</label>
    </ligand>
</feature>
<dbReference type="Pfam" id="PF00753">
    <property type="entry name" value="Lactamase_B"/>
    <property type="match status" value="1"/>
</dbReference>
<dbReference type="Proteomes" id="UP000664771">
    <property type="component" value="Unassembled WGS sequence"/>
</dbReference>
<comment type="cofactor">
    <cofactor evidence="7">
        <name>Zn(2+)</name>
        <dbReference type="ChEBI" id="CHEBI:29105"/>
    </cofactor>
    <text evidence="7">Binds 2 Zn(2+) ions per subunit.</text>
</comment>
<dbReference type="GO" id="GO:0004416">
    <property type="term" value="F:hydroxyacylglutathione hydrolase activity"/>
    <property type="evidence" value="ECO:0007669"/>
    <property type="project" value="UniProtKB-EC"/>
</dbReference>
<dbReference type="EC" id="3.1.2.6" evidence="7"/>
<feature type="binding site" evidence="7">
    <location>
        <position position="56"/>
    </location>
    <ligand>
        <name>Zn(2+)</name>
        <dbReference type="ChEBI" id="CHEBI:29105"/>
        <label>1</label>
    </ligand>
</feature>
<evidence type="ECO:0000259" key="8">
    <source>
        <dbReference type="SMART" id="SM00849"/>
    </source>
</evidence>
<feature type="binding site" evidence="7">
    <location>
        <position position="133"/>
    </location>
    <ligand>
        <name>Zn(2+)</name>
        <dbReference type="ChEBI" id="CHEBI:29105"/>
        <label>1</label>
    </ligand>
</feature>
<sequence>MPIVTFPVPVLSDNYVWLLRDEETGQIAVVDPGDAAPVRAAIEVHGGRLDLILLTHHHADHTGGAAALRDRYGARMIGPAYEEARLPPLDLAVQDGDFVAFGSCEARVIATPGHTAGHIAYYFDSPASLFCGDTLFSLGCGRLFEGTAADMFASLRRFDALPGATLVYCGHEYTESNARFALRVDPDNTALIHRAEDVRELRSHNEPTVPSTMESERACNPFLRAPDIDTLAHLRREKDHAK</sequence>
<organism evidence="9 10">
    <name type="scientific">Acetobacter sacchari</name>
    <dbReference type="NCBI Taxonomy" id="2661687"/>
    <lineage>
        <taxon>Bacteria</taxon>
        <taxon>Pseudomonadati</taxon>
        <taxon>Pseudomonadota</taxon>
        <taxon>Alphaproteobacteria</taxon>
        <taxon>Acetobacterales</taxon>
        <taxon>Acetobacteraceae</taxon>
        <taxon>Acetobacter</taxon>
    </lineage>
</organism>
<dbReference type="RefSeq" id="WP_207883438.1">
    <property type="nucleotide sequence ID" value="NZ_JAFVMF010000025.1"/>
</dbReference>
<comment type="function">
    <text evidence="7">Thiolesterase that catalyzes the hydrolysis of S-D-lactoyl-glutathione to form glutathione and D-lactic acid.</text>
</comment>
<proteinExistence type="inferred from homology"/>
<dbReference type="InterPro" id="IPR050110">
    <property type="entry name" value="Glyoxalase_II_hydrolase"/>
</dbReference>
<dbReference type="EMBL" id="JAFVMF010000025">
    <property type="protein sequence ID" value="MBO1361576.1"/>
    <property type="molecule type" value="Genomic_DNA"/>
</dbReference>
<evidence type="ECO:0000256" key="3">
    <source>
        <dbReference type="ARBA" id="ARBA00006759"/>
    </source>
</evidence>
<feature type="binding site" evidence="7">
    <location>
        <position position="114"/>
    </location>
    <ligand>
        <name>Zn(2+)</name>
        <dbReference type="ChEBI" id="CHEBI:29105"/>
        <label>1</label>
    </ligand>
</feature>
<evidence type="ECO:0000256" key="2">
    <source>
        <dbReference type="ARBA" id="ARBA00004963"/>
    </source>
</evidence>
<evidence type="ECO:0000256" key="1">
    <source>
        <dbReference type="ARBA" id="ARBA00001623"/>
    </source>
</evidence>
<dbReference type="InterPro" id="IPR036866">
    <property type="entry name" value="RibonucZ/Hydroxyglut_hydro"/>
</dbReference>
<keyword evidence="6 7" id="KW-0862">Zinc</keyword>
<comment type="caution">
    <text evidence="9">The sequence shown here is derived from an EMBL/GenBank/DDBJ whole genome shotgun (WGS) entry which is preliminary data.</text>
</comment>
<feature type="binding site" evidence="7">
    <location>
        <position position="61"/>
    </location>
    <ligand>
        <name>Zn(2+)</name>
        <dbReference type="ChEBI" id="CHEBI:29105"/>
        <label>2</label>
    </ligand>
</feature>